<dbReference type="Proteomes" id="UP000002748">
    <property type="component" value="Unassembled WGS sequence"/>
</dbReference>
<evidence type="ECO:0000313" key="2">
    <source>
        <dbReference type="Proteomes" id="UP000002748"/>
    </source>
</evidence>
<dbReference type="VEuPathDB" id="FungiDB:A1Q1_05150"/>
<dbReference type="GeneID" id="25988662"/>
<accession>J5SLP1</accession>
<dbReference type="Gene3D" id="3.40.50.300">
    <property type="entry name" value="P-loop containing nucleotide triphosphate hydrolases"/>
    <property type="match status" value="1"/>
</dbReference>
<dbReference type="AlphaFoldDB" id="J5SLP1"/>
<dbReference type="RefSeq" id="XP_014177432.1">
    <property type="nucleotide sequence ID" value="XM_014321957.1"/>
</dbReference>
<dbReference type="OrthoDB" id="6710946at2759"/>
<comment type="caution">
    <text evidence="1">The sequence shown here is derived from an EMBL/GenBank/DDBJ whole genome shotgun (WGS) entry which is preliminary data.</text>
</comment>
<dbReference type="EMBL" id="ALBS01000297">
    <property type="protein sequence ID" value="EJT46321.1"/>
    <property type="molecule type" value="Genomic_DNA"/>
</dbReference>
<organism evidence="1 2">
    <name type="scientific">Trichosporon asahii var. asahii (strain ATCC 90039 / CBS 2479 / JCM 2466 / KCTC 7840 / NBRC 103889/ NCYC 2677 / UAMH 7654)</name>
    <name type="common">Yeast</name>
    <dbReference type="NCBI Taxonomy" id="1186058"/>
    <lineage>
        <taxon>Eukaryota</taxon>
        <taxon>Fungi</taxon>
        <taxon>Dikarya</taxon>
        <taxon>Basidiomycota</taxon>
        <taxon>Agaricomycotina</taxon>
        <taxon>Tremellomycetes</taxon>
        <taxon>Trichosporonales</taxon>
        <taxon>Trichosporonaceae</taxon>
        <taxon>Trichosporon</taxon>
    </lineage>
</organism>
<gene>
    <name evidence="1" type="ORF">A1Q1_05150</name>
</gene>
<dbReference type="InterPro" id="IPR027417">
    <property type="entry name" value="P-loop_NTPase"/>
</dbReference>
<name>J5SLP1_TRIAS</name>
<dbReference type="KEGG" id="tasa:A1Q1_05150"/>
<dbReference type="HOGENOM" id="CLU_970400_0_0_1"/>
<sequence length="287" mass="32710">MFISLIGLPSAGKHSVLEYLVENFGFTPLYIGDPNDVERMAERVGNLSLNWSLEVSSAATSAALFACAHTFRTPDDMLDYVTRSWRGRWVTLDLGTWERAEPFLKRPFFMVVNVEAPIGARYAREKRRQPNLSLEDFIAAHDKRLYETGADLTRLIECAHVTIVNRFEGLNGLHAHLDQANLLDEERLRPGWDMYFMVSAALTLLLLLRSGEVVKGLLRGVRIKLTLDTRVARLAPVKLYEAPCWRRARAQQAYHLDGVQWHAARDGELQRGRMCAVQRTSERRAVM</sequence>
<reference evidence="1 2" key="1">
    <citation type="journal article" date="2012" name="Eukaryot. Cell">
        <title>Draft genome sequence of CBS 2479, the standard type strain of Trichosporon asahii.</title>
        <authorList>
            <person name="Yang R.Y."/>
            <person name="Li H.T."/>
            <person name="Zhu H."/>
            <person name="Zhou G.P."/>
            <person name="Wang M."/>
            <person name="Wang L."/>
        </authorList>
    </citation>
    <scope>NUCLEOTIDE SEQUENCE [LARGE SCALE GENOMIC DNA]</scope>
    <source>
        <strain evidence="2">ATCC 90039 / CBS 2479 / JCM 2466 / KCTC 7840 / NCYC 2677 / UAMH 7654</strain>
    </source>
</reference>
<proteinExistence type="predicted"/>
<protein>
    <submittedName>
        <fullName evidence="1">dCMP deaminase</fullName>
    </submittedName>
</protein>
<evidence type="ECO:0000313" key="1">
    <source>
        <dbReference type="EMBL" id="EJT46321.1"/>
    </source>
</evidence>
<dbReference type="SUPFAM" id="SSF52540">
    <property type="entry name" value="P-loop containing nucleoside triphosphate hydrolases"/>
    <property type="match status" value="1"/>
</dbReference>